<sequence>MDIDFDNLNSVQQAALRRLALELTDRIGTAFIFCFALQQHESSCAHCFAQKTTKQWFKADILLVYNESEQRCLYDIQHLANNLSTDTHQYTTVVLSHNDAMQRLATGDVFVCHIFKRGALLYSQTNALPVVQGFICHETLLQETREGWRRWFNNSCQFMDCAAYCLVECNFGLAVFMMHQTVEQACKAILKVMLHMRPNTHNLAWMLKLCSTIAPEIAGVFPRDNPRDKTLFNLLKNSYNDCRYAAGFTVKEEEAWTLYYRASTLLRIAGELSNRRIAAMELLVKNPSPQA</sequence>
<feature type="domain" description="HEPN" evidence="1">
    <location>
        <begin position="152"/>
        <end position="272"/>
    </location>
</feature>
<proteinExistence type="predicted"/>
<protein>
    <recommendedName>
        <fullName evidence="1">HEPN domain-containing protein</fullName>
    </recommendedName>
</protein>
<dbReference type="Pfam" id="PF05168">
    <property type="entry name" value="HEPN"/>
    <property type="match status" value="1"/>
</dbReference>
<name>A0A917M6M0_9SPHI</name>
<gene>
    <name evidence="2" type="ORF">GCM10007415_11490</name>
</gene>
<keyword evidence="3" id="KW-1185">Reference proteome</keyword>
<dbReference type="SUPFAM" id="SSF81593">
    <property type="entry name" value="Nucleotidyltransferase substrate binding subunit/domain"/>
    <property type="match status" value="1"/>
</dbReference>
<evidence type="ECO:0000313" key="3">
    <source>
        <dbReference type="Proteomes" id="UP000660862"/>
    </source>
</evidence>
<dbReference type="EMBL" id="BMER01000001">
    <property type="protein sequence ID" value="GGG80717.1"/>
    <property type="molecule type" value="Genomic_DNA"/>
</dbReference>
<dbReference type="PROSITE" id="PS50910">
    <property type="entry name" value="HEPN"/>
    <property type="match status" value="1"/>
</dbReference>
<accession>A0A917M6M0</accession>
<dbReference type="Proteomes" id="UP000660862">
    <property type="component" value="Unassembled WGS sequence"/>
</dbReference>
<reference evidence="2" key="1">
    <citation type="journal article" date="2014" name="Int. J. Syst. Evol. Microbiol.">
        <title>Complete genome sequence of Corynebacterium casei LMG S-19264T (=DSM 44701T), isolated from a smear-ripened cheese.</title>
        <authorList>
            <consortium name="US DOE Joint Genome Institute (JGI-PGF)"/>
            <person name="Walter F."/>
            <person name="Albersmeier A."/>
            <person name="Kalinowski J."/>
            <person name="Ruckert C."/>
        </authorList>
    </citation>
    <scope>NUCLEOTIDE SEQUENCE</scope>
    <source>
        <strain evidence="2">CGMCC 1.12195</strain>
    </source>
</reference>
<dbReference type="AlphaFoldDB" id="A0A917M6M0"/>
<dbReference type="Gene3D" id="1.20.120.330">
    <property type="entry name" value="Nucleotidyltransferases domain 2"/>
    <property type="match status" value="1"/>
</dbReference>
<organism evidence="2 3">
    <name type="scientific">Parapedobacter pyrenivorans</name>
    <dbReference type="NCBI Taxonomy" id="1305674"/>
    <lineage>
        <taxon>Bacteria</taxon>
        <taxon>Pseudomonadati</taxon>
        <taxon>Bacteroidota</taxon>
        <taxon>Sphingobacteriia</taxon>
        <taxon>Sphingobacteriales</taxon>
        <taxon>Sphingobacteriaceae</taxon>
        <taxon>Parapedobacter</taxon>
    </lineage>
</organism>
<dbReference type="SMART" id="SM00748">
    <property type="entry name" value="HEPN"/>
    <property type="match status" value="1"/>
</dbReference>
<evidence type="ECO:0000259" key="1">
    <source>
        <dbReference type="PROSITE" id="PS50910"/>
    </source>
</evidence>
<dbReference type="RefSeq" id="WP_188504941.1">
    <property type="nucleotide sequence ID" value="NZ_BMER01000001.1"/>
</dbReference>
<dbReference type="InterPro" id="IPR007842">
    <property type="entry name" value="HEPN_dom"/>
</dbReference>
<comment type="caution">
    <text evidence="2">The sequence shown here is derived from an EMBL/GenBank/DDBJ whole genome shotgun (WGS) entry which is preliminary data.</text>
</comment>
<reference evidence="2" key="2">
    <citation type="submission" date="2020-09" db="EMBL/GenBank/DDBJ databases">
        <authorList>
            <person name="Sun Q."/>
            <person name="Zhou Y."/>
        </authorList>
    </citation>
    <scope>NUCLEOTIDE SEQUENCE</scope>
    <source>
        <strain evidence="2">CGMCC 1.12195</strain>
    </source>
</reference>
<evidence type="ECO:0000313" key="2">
    <source>
        <dbReference type="EMBL" id="GGG80717.1"/>
    </source>
</evidence>